<dbReference type="EMBL" id="CM016560">
    <property type="protein sequence ID" value="TKV92122.1"/>
    <property type="molecule type" value="Genomic_DNA"/>
</dbReference>
<evidence type="ECO:0000313" key="2">
    <source>
        <dbReference type="Proteomes" id="UP000298652"/>
    </source>
</evidence>
<keyword evidence="2" id="KW-1185">Reference proteome</keyword>
<reference evidence="1" key="1">
    <citation type="submission" date="2019-03" db="EMBL/GenBank/DDBJ databases">
        <title>WGS assembly of Setaria viridis.</title>
        <authorList>
            <person name="Huang P."/>
            <person name="Jenkins J."/>
            <person name="Grimwood J."/>
            <person name="Barry K."/>
            <person name="Healey A."/>
            <person name="Mamidi S."/>
            <person name="Sreedasyam A."/>
            <person name="Shu S."/>
            <person name="Feldman M."/>
            <person name="Wu J."/>
            <person name="Yu Y."/>
            <person name="Chen C."/>
            <person name="Johnson J."/>
            <person name="Rokhsar D."/>
            <person name="Baxter I."/>
            <person name="Schmutz J."/>
            <person name="Brutnell T."/>
            <person name="Kellogg E."/>
        </authorList>
    </citation>
    <scope>NUCLEOTIDE SEQUENCE [LARGE SCALE GENOMIC DNA]</scope>
</reference>
<sequence>MMTAAYSPFHRLEDREPRPGGCCLPGGRIRACHGWIRVPPLAAPSAAGGQAARVVDVSPAVGGLANWLSRLAFVAAFFGSLAPGGPRARGGGSDFWGGNGV</sequence>
<evidence type="ECO:0000313" key="1">
    <source>
        <dbReference type="EMBL" id="TKV92122.1"/>
    </source>
</evidence>
<gene>
    <name evidence="1" type="ORF">SEVIR_9G142900v2</name>
</gene>
<dbReference type="AlphaFoldDB" id="A0A4U6SXI0"/>
<protein>
    <submittedName>
        <fullName evidence="1">Uncharacterized protein</fullName>
    </submittedName>
</protein>
<organism evidence="1 2">
    <name type="scientific">Setaria viridis</name>
    <name type="common">Green bristlegrass</name>
    <name type="synonym">Setaria italica subsp. viridis</name>
    <dbReference type="NCBI Taxonomy" id="4556"/>
    <lineage>
        <taxon>Eukaryota</taxon>
        <taxon>Viridiplantae</taxon>
        <taxon>Streptophyta</taxon>
        <taxon>Embryophyta</taxon>
        <taxon>Tracheophyta</taxon>
        <taxon>Spermatophyta</taxon>
        <taxon>Magnoliopsida</taxon>
        <taxon>Liliopsida</taxon>
        <taxon>Poales</taxon>
        <taxon>Poaceae</taxon>
        <taxon>PACMAD clade</taxon>
        <taxon>Panicoideae</taxon>
        <taxon>Panicodae</taxon>
        <taxon>Paniceae</taxon>
        <taxon>Cenchrinae</taxon>
        <taxon>Setaria</taxon>
    </lineage>
</organism>
<dbReference type="Proteomes" id="UP000298652">
    <property type="component" value="Chromosome 9"/>
</dbReference>
<dbReference type="Gramene" id="TKV92122">
    <property type="protein sequence ID" value="TKV92122"/>
    <property type="gene ID" value="SEVIR_9G142900v2"/>
</dbReference>
<accession>A0A4U6SXI0</accession>
<proteinExistence type="predicted"/>
<name>A0A4U6SXI0_SETVI</name>